<sequence length="402" mass="45644">MSEDALPSPKRRRQAKRPDESVVYDIPPVESKTTTWRGRLGFACLNTVLRAMKPEPVFCSRTCRIDTILKNGLDFAKNLGKRNALDLLELVKWNEKNKHICSIRFMRVSSEMFPFASHKVYGYSLDYAAAELKAVGDLANSLGHRLTSHPGQFTQLGSPKEDVVAASVRELKYHVSMFELMGIGRDGVIIIHMGGMYGDKQVTLERFKSNYQRLPQDIKDRLVLENDEMCYNVDDLLPVCEELMIPIVFDYHHDWIYPSSEPPERLLPRINATWQTKGIRPKQHLSSPRPGALTVMQRRAHAARCPELPAALDVEDAGWWRAADGSVQYVDLMVEAKDKEQAVFELHRMYALADVVLENLRPARPDPGFAGEARDGAASPRKRRSRRKGAPAHRRNLSCNVR</sequence>
<name>A0ACB8QEB3_9AGAM</name>
<dbReference type="EMBL" id="MU273637">
    <property type="protein sequence ID" value="KAI0030146.1"/>
    <property type="molecule type" value="Genomic_DNA"/>
</dbReference>
<dbReference type="Proteomes" id="UP000814128">
    <property type="component" value="Unassembled WGS sequence"/>
</dbReference>
<gene>
    <name evidence="1" type="ORF">K488DRAFT_54857</name>
</gene>
<organism evidence="1 2">
    <name type="scientific">Vararia minispora EC-137</name>
    <dbReference type="NCBI Taxonomy" id="1314806"/>
    <lineage>
        <taxon>Eukaryota</taxon>
        <taxon>Fungi</taxon>
        <taxon>Dikarya</taxon>
        <taxon>Basidiomycota</taxon>
        <taxon>Agaricomycotina</taxon>
        <taxon>Agaricomycetes</taxon>
        <taxon>Russulales</taxon>
        <taxon>Lachnocladiaceae</taxon>
        <taxon>Vararia</taxon>
    </lineage>
</organism>
<comment type="caution">
    <text evidence="1">The sequence shown here is derived from an EMBL/GenBank/DDBJ whole genome shotgun (WGS) entry which is preliminary data.</text>
</comment>
<reference evidence="1" key="2">
    <citation type="journal article" date="2022" name="New Phytol.">
        <title>Evolutionary transition to the ectomycorrhizal habit in the genomes of a hyperdiverse lineage of mushroom-forming fungi.</title>
        <authorList>
            <person name="Looney B."/>
            <person name="Miyauchi S."/>
            <person name="Morin E."/>
            <person name="Drula E."/>
            <person name="Courty P.E."/>
            <person name="Kohler A."/>
            <person name="Kuo A."/>
            <person name="LaButti K."/>
            <person name="Pangilinan J."/>
            <person name="Lipzen A."/>
            <person name="Riley R."/>
            <person name="Andreopoulos W."/>
            <person name="He G."/>
            <person name="Johnson J."/>
            <person name="Nolan M."/>
            <person name="Tritt A."/>
            <person name="Barry K.W."/>
            <person name="Grigoriev I.V."/>
            <person name="Nagy L.G."/>
            <person name="Hibbett D."/>
            <person name="Henrissat B."/>
            <person name="Matheny P.B."/>
            <person name="Labbe J."/>
            <person name="Martin F.M."/>
        </authorList>
    </citation>
    <scope>NUCLEOTIDE SEQUENCE</scope>
    <source>
        <strain evidence="1">EC-137</strain>
    </source>
</reference>
<proteinExistence type="predicted"/>
<evidence type="ECO:0000313" key="2">
    <source>
        <dbReference type="Proteomes" id="UP000814128"/>
    </source>
</evidence>
<reference evidence="1" key="1">
    <citation type="submission" date="2021-02" db="EMBL/GenBank/DDBJ databases">
        <authorList>
            <consortium name="DOE Joint Genome Institute"/>
            <person name="Ahrendt S."/>
            <person name="Looney B.P."/>
            <person name="Miyauchi S."/>
            <person name="Morin E."/>
            <person name="Drula E."/>
            <person name="Courty P.E."/>
            <person name="Chicoki N."/>
            <person name="Fauchery L."/>
            <person name="Kohler A."/>
            <person name="Kuo A."/>
            <person name="Labutti K."/>
            <person name="Pangilinan J."/>
            <person name="Lipzen A."/>
            <person name="Riley R."/>
            <person name="Andreopoulos W."/>
            <person name="He G."/>
            <person name="Johnson J."/>
            <person name="Barry K.W."/>
            <person name="Grigoriev I.V."/>
            <person name="Nagy L."/>
            <person name="Hibbett D."/>
            <person name="Henrissat B."/>
            <person name="Matheny P.B."/>
            <person name="Labbe J."/>
            <person name="Martin F."/>
        </authorList>
    </citation>
    <scope>NUCLEOTIDE SEQUENCE</scope>
    <source>
        <strain evidence="1">EC-137</strain>
    </source>
</reference>
<keyword evidence="2" id="KW-1185">Reference proteome</keyword>
<protein>
    <submittedName>
        <fullName evidence="1">UV-endonuclease UvdE-domain-containing protein</fullName>
    </submittedName>
</protein>
<accession>A0ACB8QEB3</accession>
<evidence type="ECO:0000313" key="1">
    <source>
        <dbReference type="EMBL" id="KAI0030146.1"/>
    </source>
</evidence>